<dbReference type="GO" id="GO:0032259">
    <property type="term" value="P:methylation"/>
    <property type="evidence" value="ECO:0007669"/>
    <property type="project" value="UniProtKB-KW"/>
</dbReference>
<gene>
    <name evidence="1" type="ORF">ACFQMG_27760</name>
</gene>
<sequence>MAELVGDGELALSEVVANRTMNRGRTLAGVNSYARELGFDPAERLRGHPGGWLDLCSGEGLALRAAAAVLPPGTALTGVDLVGPLVPPSPVPGLQLVTASVAGWRPARSGFGLVTCVHGLPYLGDKLGLLARWACWPAPDGLLAVTFDPGSVRHADGRSAARPVLAALRAAGFRYSSARRLLTLRGGRELPPAFEGFDYLGADPAAGPNWTGQPAVASYYG</sequence>
<dbReference type="SUPFAM" id="SSF53335">
    <property type="entry name" value="S-adenosyl-L-methionine-dependent methyltransferases"/>
    <property type="match status" value="1"/>
</dbReference>
<evidence type="ECO:0000313" key="2">
    <source>
        <dbReference type="Proteomes" id="UP001596435"/>
    </source>
</evidence>
<keyword evidence="1" id="KW-0808">Transferase</keyword>
<dbReference type="Proteomes" id="UP001596435">
    <property type="component" value="Unassembled WGS sequence"/>
</dbReference>
<keyword evidence="2" id="KW-1185">Reference proteome</keyword>
<comment type="caution">
    <text evidence="1">The sequence shown here is derived from an EMBL/GenBank/DDBJ whole genome shotgun (WGS) entry which is preliminary data.</text>
</comment>
<reference evidence="2" key="1">
    <citation type="journal article" date="2019" name="Int. J. Syst. Evol. Microbiol.">
        <title>The Global Catalogue of Microorganisms (GCM) 10K type strain sequencing project: providing services to taxonomists for standard genome sequencing and annotation.</title>
        <authorList>
            <consortium name="The Broad Institute Genomics Platform"/>
            <consortium name="The Broad Institute Genome Sequencing Center for Infectious Disease"/>
            <person name="Wu L."/>
            <person name="Ma J."/>
        </authorList>
    </citation>
    <scope>NUCLEOTIDE SEQUENCE [LARGE SCALE GENOMIC DNA]</scope>
    <source>
        <strain evidence="2">CGMCC 1.12859</strain>
    </source>
</reference>
<keyword evidence="1" id="KW-0489">Methyltransferase</keyword>
<dbReference type="GO" id="GO:0008168">
    <property type="term" value="F:methyltransferase activity"/>
    <property type="evidence" value="ECO:0007669"/>
    <property type="project" value="UniProtKB-KW"/>
</dbReference>
<dbReference type="Gene3D" id="3.40.50.150">
    <property type="entry name" value="Vaccinia Virus protein VP39"/>
    <property type="match status" value="1"/>
</dbReference>
<proteinExistence type="predicted"/>
<organism evidence="1 2">
    <name type="scientific">Kitasatospora paranensis</name>
    <dbReference type="NCBI Taxonomy" id="258053"/>
    <lineage>
        <taxon>Bacteria</taxon>
        <taxon>Bacillati</taxon>
        <taxon>Actinomycetota</taxon>
        <taxon>Actinomycetes</taxon>
        <taxon>Kitasatosporales</taxon>
        <taxon>Streptomycetaceae</taxon>
        <taxon>Kitasatospora</taxon>
    </lineage>
</organism>
<name>A0ABW2G1G4_9ACTN</name>
<dbReference type="InterPro" id="IPR029063">
    <property type="entry name" value="SAM-dependent_MTases_sf"/>
</dbReference>
<accession>A0ABW2G1G4</accession>
<evidence type="ECO:0000313" key="1">
    <source>
        <dbReference type="EMBL" id="MFC7183348.1"/>
    </source>
</evidence>
<protein>
    <submittedName>
        <fullName evidence="1">SAM-dependent methyltransferase</fullName>
    </submittedName>
</protein>
<dbReference type="EMBL" id="JBHTAJ010000066">
    <property type="protein sequence ID" value="MFC7183348.1"/>
    <property type="molecule type" value="Genomic_DNA"/>
</dbReference>
<dbReference type="RefSeq" id="WP_345709025.1">
    <property type="nucleotide sequence ID" value="NZ_BAABKV010000001.1"/>
</dbReference>